<gene>
    <name evidence="1" type="ORF">IE53DRAFT_88053</name>
</gene>
<name>A0ACD0NXK8_9BASI</name>
<dbReference type="EMBL" id="KZ819917">
    <property type="protein sequence ID" value="PWN50575.1"/>
    <property type="molecule type" value="Genomic_DNA"/>
</dbReference>
<protein>
    <submittedName>
        <fullName evidence="1">Uncharacterized protein</fullName>
    </submittedName>
</protein>
<sequence>MQHSWARIGSLGERGKGLFILRSSFSCTFTLNTSFPPIHHSFAPFCLFLLVCFCRFTAAQKKGKKRRRNSILSDKVLGIVRIRLSFSLLLQVRLVGFFSPPPIFALGIILSLPLVLHF</sequence>
<organism evidence="1 2">
    <name type="scientific">Violaceomyces palustris</name>
    <dbReference type="NCBI Taxonomy" id="1673888"/>
    <lineage>
        <taxon>Eukaryota</taxon>
        <taxon>Fungi</taxon>
        <taxon>Dikarya</taxon>
        <taxon>Basidiomycota</taxon>
        <taxon>Ustilaginomycotina</taxon>
        <taxon>Ustilaginomycetes</taxon>
        <taxon>Violaceomycetales</taxon>
        <taxon>Violaceomycetaceae</taxon>
        <taxon>Violaceomyces</taxon>
    </lineage>
</organism>
<reference evidence="1 2" key="1">
    <citation type="journal article" date="2018" name="Mol. Biol. Evol.">
        <title>Broad Genomic Sampling Reveals a Smut Pathogenic Ancestry of the Fungal Clade Ustilaginomycotina.</title>
        <authorList>
            <person name="Kijpornyongpan T."/>
            <person name="Mondo S.J."/>
            <person name="Barry K."/>
            <person name="Sandor L."/>
            <person name="Lee J."/>
            <person name="Lipzen A."/>
            <person name="Pangilinan J."/>
            <person name="LaButti K."/>
            <person name="Hainaut M."/>
            <person name="Henrissat B."/>
            <person name="Grigoriev I.V."/>
            <person name="Spatafora J.W."/>
            <person name="Aime M.C."/>
        </authorList>
    </citation>
    <scope>NUCLEOTIDE SEQUENCE [LARGE SCALE GENOMIC DNA]</scope>
    <source>
        <strain evidence="1 2">SA 807</strain>
    </source>
</reference>
<evidence type="ECO:0000313" key="1">
    <source>
        <dbReference type="EMBL" id="PWN50575.1"/>
    </source>
</evidence>
<keyword evidence="2" id="KW-1185">Reference proteome</keyword>
<dbReference type="Proteomes" id="UP000245626">
    <property type="component" value="Unassembled WGS sequence"/>
</dbReference>
<accession>A0ACD0NXK8</accession>
<evidence type="ECO:0000313" key="2">
    <source>
        <dbReference type="Proteomes" id="UP000245626"/>
    </source>
</evidence>
<proteinExistence type="predicted"/>